<comment type="caution">
    <text evidence="3">The sequence shown here is derived from an EMBL/GenBank/DDBJ whole genome shotgun (WGS) entry which is preliminary data.</text>
</comment>
<dbReference type="CDD" id="cd00105">
    <property type="entry name" value="KH-I"/>
    <property type="match status" value="2"/>
</dbReference>
<evidence type="ECO:0000313" key="3">
    <source>
        <dbReference type="EMBL" id="KOO28016.1"/>
    </source>
</evidence>
<dbReference type="InterPro" id="IPR036612">
    <property type="entry name" value="KH_dom_type_1_sf"/>
</dbReference>
<dbReference type="PROSITE" id="PS50084">
    <property type="entry name" value="KH_TYPE_1"/>
    <property type="match status" value="2"/>
</dbReference>
<evidence type="ECO:0000313" key="4">
    <source>
        <dbReference type="Proteomes" id="UP000037460"/>
    </source>
</evidence>
<dbReference type="InterPro" id="IPR004087">
    <property type="entry name" value="KH_dom"/>
</dbReference>
<sequence length="294" mass="31298">MVVTGGRSHVDLTLSVPAGLAGCLIGRGGATLRGLKEATGVSKIQLGQQPANGWRSVNLGGSQTSVAEAYTEVARLLRAESRLAPDAPWSVRVMLETGAAGALIGNGGKEIRALRDETGASIEVDHLQASASERMVTCAGGPAETQHAVHAILALIAKRQHARHHHFLAQWAFETDYLDHFETPADAFADVMPLLRCRALDVAASTRRGSCSSNGADDDDTAAAAALQELWVYDPYYCQGAVRRALVALGCASGRVLNENADFYAAVEARRVPAHDLLLTNPPYSGDHKVTRRR</sequence>
<gene>
    <name evidence="3" type="ORF">Ctob_004717</name>
</gene>
<name>A0A0M0JN69_9EUKA</name>
<dbReference type="EMBL" id="JWZX01002633">
    <property type="protein sequence ID" value="KOO28016.1"/>
    <property type="molecule type" value="Genomic_DNA"/>
</dbReference>
<dbReference type="PANTHER" id="PTHR39444:SF3">
    <property type="entry name" value="SITE-SPECIFIC DNA-METHYLTRANSFERASE (ADENINE-SPECIFIC)"/>
    <property type="match status" value="1"/>
</dbReference>
<dbReference type="Proteomes" id="UP000037460">
    <property type="component" value="Unassembled WGS sequence"/>
</dbReference>
<protein>
    <recommendedName>
        <fullName evidence="2">K Homology domain-containing protein</fullName>
    </recommendedName>
</protein>
<dbReference type="AlphaFoldDB" id="A0A0M0JN69"/>
<dbReference type="SUPFAM" id="SSF54791">
    <property type="entry name" value="Eukaryotic type KH-domain (KH-domain type I)"/>
    <property type="match status" value="2"/>
</dbReference>
<evidence type="ECO:0000259" key="2">
    <source>
        <dbReference type="SMART" id="SM00322"/>
    </source>
</evidence>
<accession>A0A0M0JN69</accession>
<reference evidence="4" key="1">
    <citation type="journal article" date="2015" name="PLoS Genet.">
        <title>Genome Sequence and Transcriptome Analyses of Chrysochromulina tobin: Metabolic Tools for Enhanced Algal Fitness in the Prominent Order Prymnesiales (Haptophyceae).</title>
        <authorList>
            <person name="Hovde B.T."/>
            <person name="Deodato C.R."/>
            <person name="Hunsperger H.M."/>
            <person name="Ryken S.A."/>
            <person name="Yost W."/>
            <person name="Jha R.K."/>
            <person name="Patterson J."/>
            <person name="Monnat R.J. Jr."/>
            <person name="Barlow S.B."/>
            <person name="Starkenburg S.R."/>
            <person name="Cattolico R.A."/>
        </authorList>
    </citation>
    <scope>NUCLEOTIDE SEQUENCE</scope>
    <source>
        <strain evidence="4">CCMP291</strain>
    </source>
</reference>
<dbReference type="SMART" id="SM00322">
    <property type="entry name" value="KH"/>
    <property type="match status" value="2"/>
</dbReference>
<dbReference type="Pfam" id="PF00013">
    <property type="entry name" value="KH_1"/>
    <property type="match status" value="2"/>
</dbReference>
<dbReference type="PROSITE" id="PS51257">
    <property type="entry name" value="PROKAR_LIPOPROTEIN"/>
    <property type="match status" value="1"/>
</dbReference>
<evidence type="ECO:0000256" key="1">
    <source>
        <dbReference type="PROSITE-ProRule" id="PRU00117"/>
    </source>
</evidence>
<organism evidence="3 4">
    <name type="scientific">Chrysochromulina tobinii</name>
    <dbReference type="NCBI Taxonomy" id="1460289"/>
    <lineage>
        <taxon>Eukaryota</taxon>
        <taxon>Haptista</taxon>
        <taxon>Haptophyta</taxon>
        <taxon>Prymnesiophyceae</taxon>
        <taxon>Prymnesiales</taxon>
        <taxon>Chrysochromulinaceae</taxon>
        <taxon>Chrysochromulina</taxon>
    </lineage>
</organism>
<feature type="domain" description="K Homology" evidence="2">
    <location>
        <begin position="8"/>
        <end position="78"/>
    </location>
</feature>
<keyword evidence="4" id="KW-1185">Reference proteome</keyword>
<keyword evidence="1" id="KW-0694">RNA-binding</keyword>
<dbReference type="PANTHER" id="PTHR39444">
    <property type="entry name" value="SITE-SPECIFIC DNA-METHYLTRANSFERASE (ADENINE-SPECIFIC)"/>
    <property type="match status" value="1"/>
</dbReference>
<dbReference type="Gene3D" id="3.30.1370.10">
    <property type="entry name" value="K Homology domain, type 1"/>
    <property type="match status" value="2"/>
</dbReference>
<dbReference type="OrthoDB" id="203687at2759"/>
<proteinExistence type="predicted"/>
<dbReference type="GO" id="GO:0003723">
    <property type="term" value="F:RNA binding"/>
    <property type="evidence" value="ECO:0007669"/>
    <property type="project" value="UniProtKB-UniRule"/>
</dbReference>
<feature type="domain" description="K Homology" evidence="2">
    <location>
        <begin position="87"/>
        <end position="157"/>
    </location>
</feature>
<dbReference type="InterPro" id="IPR004088">
    <property type="entry name" value="KH_dom_type_1"/>
</dbReference>